<protein>
    <submittedName>
        <fullName evidence="2">Uncharacterized protein</fullName>
    </submittedName>
</protein>
<name>A0A8X6RG84_TRICX</name>
<comment type="caution">
    <text evidence="2">The sequence shown here is derived from an EMBL/GenBank/DDBJ whole genome shotgun (WGS) entry which is preliminary data.</text>
</comment>
<evidence type="ECO:0000313" key="3">
    <source>
        <dbReference type="Proteomes" id="UP000887159"/>
    </source>
</evidence>
<evidence type="ECO:0000256" key="1">
    <source>
        <dbReference type="SAM" id="MobiDB-lite"/>
    </source>
</evidence>
<keyword evidence="3" id="KW-1185">Reference proteome</keyword>
<feature type="compositionally biased region" description="Basic and acidic residues" evidence="1">
    <location>
        <begin position="105"/>
        <end position="117"/>
    </location>
</feature>
<proteinExistence type="predicted"/>
<organism evidence="2 3">
    <name type="scientific">Trichonephila clavipes</name>
    <name type="common">Golden silk orbweaver</name>
    <name type="synonym">Nephila clavipes</name>
    <dbReference type="NCBI Taxonomy" id="2585209"/>
    <lineage>
        <taxon>Eukaryota</taxon>
        <taxon>Metazoa</taxon>
        <taxon>Ecdysozoa</taxon>
        <taxon>Arthropoda</taxon>
        <taxon>Chelicerata</taxon>
        <taxon>Arachnida</taxon>
        <taxon>Araneae</taxon>
        <taxon>Araneomorphae</taxon>
        <taxon>Entelegynae</taxon>
        <taxon>Araneoidea</taxon>
        <taxon>Nephilidae</taxon>
        <taxon>Trichonephila</taxon>
    </lineage>
</organism>
<sequence>MSLTWSKDSLRSDFVKIETEGVLRGIKEDFGKRNMPGKRARRYFSKLSDFESGMILRMKTADWTTRSIAAQVDHSECAVRNCWEQWTRVGSPRAENWVWNDQEDHEERGSKDHAAST</sequence>
<evidence type="ECO:0000313" key="2">
    <source>
        <dbReference type="EMBL" id="GFX89865.1"/>
    </source>
</evidence>
<dbReference type="EMBL" id="BMAU01021084">
    <property type="protein sequence ID" value="GFX89865.1"/>
    <property type="molecule type" value="Genomic_DNA"/>
</dbReference>
<dbReference type="AlphaFoldDB" id="A0A8X6RG84"/>
<gene>
    <name evidence="2" type="primary">AVEN_119481_1</name>
    <name evidence="2" type="ORF">TNCV_1535121</name>
</gene>
<reference evidence="2" key="1">
    <citation type="submission" date="2020-08" db="EMBL/GenBank/DDBJ databases">
        <title>Multicomponent nature underlies the extraordinary mechanical properties of spider dragline silk.</title>
        <authorList>
            <person name="Kono N."/>
            <person name="Nakamura H."/>
            <person name="Mori M."/>
            <person name="Yoshida Y."/>
            <person name="Ohtoshi R."/>
            <person name="Malay A.D."/>
            <person name="Moran D.A.P."/>
            <person name="Tomita M."/>
            <person name="Numata K."/>
            <person name="Arakawa K."/>
        </authorList>
    </citation>
    <scope>NUCLEOTIDE SEQUENCE</scope>
</reference>
<dbReference type="Gene3D" id="1.10.10.60">
    <property type="entry name" value="Homeodomain-like"/>
    <property type="match status" value="1"/>
</dbReference>
<accession>A0A8X6RG84</accession>
<feature type="region of interest" description="Disordered" evidence="1">
    <location>
        <begin position="97"/>
        <end position="117"/>
    </location>
</feature>
<dbReference type="Proteomes" id="UP000887159">
    <property type="component" value="Unassembled WGS sequence"/>
</dbReference>